<dbReference type="Proteomes" id="UP001234989">
    <property type="component" value="Chromosome 9"/>
</dbReference>
<dbReference type="AlphaFoldDB" id="A0AAF0UKF8"/>
<accession>A0AAF0UKF8</accession>
<evidence type="ECO:0000313" key="2">
    <source>
        <dbReference type="Proteomes" id="UP001234989"/>
    </source>
</evidence>
<dbReference type="EMBL" id="CP133620">
    <property type="protein sequence ID" value="WMV46976.1"/>
    <property type="molecule type" value="Genomic_DNA"/>
</dbReference>
<keyword evidence="2" id="KW-1185">Reference proteome</keyword>
<evidence type="ECO:0000313" key="1">
    <source>
        <dbReference type="EMBL" id="WMV46976.1"/>
    </source>
</evidence>
<name>A0AAF0UKF8_SOLVR</name>
<organism evidence="1 2">
    <name type="scientific">Solanum verrucosum</name>
    <dbReference type="NCBI Taxonomy" id="315347"/>
    <lineage>
        <taxon>Eukaryota</taxon>
        <taxon>Viridiplantae</taxon>
        <taxon>Streptophyta</taxon>
        <taxon>Embryophyta</taxon>
        <taxon>Tracheophyta</taxon>
        <taxon>Spermatophyta</taxon>
        <taxon>Magnoliopsida</taxon>
        <taxon>eudicotyledons</taxon>
        <taxon>Gunneridae</taxon>
        <taxon>Pentapetalae</taxon>
        <taxon>asterids</taxon>
        <taxon>lamiids</taxon>
        <taxon>Solanales</taxon>
        <taxon>Solanaceae</taxon>
        <taxon>Solanoideae</taxon>
        <taxon>Solaneae</taxon>
        <taxon>Solanum</taxon>
    </lineage>
</organism>
<gene>
    <name evidence="1" type="ORF">MTR67_040361</name>
</gene>
<reference evidence="1" key="1">
    <citation type="submission" date="2023-08" db="EMBL/GenBank/DDBJ databases">
        <title>A de novo genome assembly of Solanum verrucosum Schlechtendal, a Mexican diploid species geographically isolated from the other diploid A-genome species in potato relatives.</title>
        <authorList>
            <person name="Hosaka K."/>
        </authorList>
    </citation>
    <scope>NUCLEOTIDE SEQUENCE</scope>
    <source>
        <tissue evidence="1">Young leaves</tissue>
    </source>
</reference>
<proteinExistence type="predicted"/>
<sequence length="80" mass="8687">MAATTSGQPHPEAGLLIVPKGHSYVHSLRRAIKPIPLKPLTYLHGEPQEGGSFLVSYRSRKVISGGYGHKESYTAKLCKS</sequence>
<protein>
    <submittedName>
        <fullName evidence="1">Uncharacterized protein</fullName>
    </submittedName>
</protein>